<evidence type="ECO:0000256" key="1">
    <source>
        <dbReference type="SAM" id="SignalP"/>
    </source>
</evidence>
<gene>
    <name evidence="2" type="ORF">BUL40_12555</name>
</gene>
<proteinExistence type="predicted"/>
<keyword evidence="1" id="KW-0732">Signal</keyword>
<reference evidence="2 3" key="1">
    <citation type="submission" date="2016-12" db="EMBL/GenBank/DDBJ databases">
        <authorList>
            <person name="Song W.-J."/>
            <person name="Kurnit D.M."/>
        </authorList>
    </citation>
    <scope>NUCLEOTIDE SEQUENCE [LARGE SCALE GENOMIC DNA]</scope>
    <source>
        <strain evidence="2 3">HSG9</strain>
    </source>
</reference>
<dbReference type="RefSeq" id="WP_141239669.1">
    <property type="nucleotide sequence ID" value="NZ_MTBC01000008.1"/>
</dbReference>
<feature type="chain" id="PRO_5012257893" evidence="1">
    <location>
        <begin position="21"/>
        <end position="178"/>
    </location>
</feature>
<organism evidence="2 3">
    <name type="scientific">Croceivirga radicis</name>
    <dbReference type="NCBI Taxonomy" id="1929488"/>
    <lineage>
        <taxon>Bacteria</taxon>
        <taxon>Pseudomonadati</taxon>
        <taxon>Bacteroidota</taxon>
        <taxon>Flavobacteriia</taxon>
        <taxon>Flavobacteriales</taxon>
        <taxon>Flavobacteriaceae</taxon>
        <taxon>Croceivirga</taxon>
    </lineage>
</organism>
<protein>
    <submittedName>
        <fullName evidence="2">Uncharacterized protein</fullName>
    </submittedName>
</protein>
<evidence type="ECO:0000313" key="2">
    <source>
        <dbReference type="EMBL" id="OQD42240.1"/>
    </source>
</evidence>
<dbReference type="EMBL" id="MTBC01000008">
    <property type="protein sequence ID" value="OQD42240.1"/>
    <property type="molecule type" value="Genomic_DNA"/>
</dbReference>
<dbReference type="PROSITE" id="PS51257">
    <property type="entry name" value="PROKAR_LIPOPROTEIN"/>
    <property type="match status" value="1"/>
</dbReference>
<accession>A0A1V6LPW4</accession>
<keyword evidence="3" id="KW-1185">Reference proteome</keyword>
<feature type="signal peptide" evidence="1">
    <location>
        <begin position="1"/>
        <end position="20"/>
    </location>
</feature>
<dbReference type="AlphaFoldDB" id="A0A1V6LPW4"/>
<dbReference type="Proteomes" id="UP000191680">
    <property type="component" value="Unassembled WGS sequence"/>
</dbReference>
<name>A0A1V6LPW4_9FLAO</name>
<comment type="caution">
    <text evidence="2">The sequence shown here is derived from an EMBL/GenBank/DDBJ whole genome shotgun (WGS) entry which is preliminary data.</text>
</comment>
<dbReference type="OrthoDB" id="1448832at2"/>
<sequence length="178" mass="19604">MKTILIFCCCLLLMVSCSEEQDFNQVDDLSLQPSLASSLLYFESNEDTMNAAGTGVFFSEVFTFEAFKEKFIADEVVEGTITYQIENTTSKSLGLLIEFLNEADVVLYQEPFAIEPQPTAALERQVNFGPNGESLEILRNTAKIRISATNEGDGSSQSTLTDPKLVFKSSATVVLNVE</sequence>
<evidence type="ECO:0000313" key="3">
    <source>
        <dbReference type="Proteomes" id="UP000191680"/>
    </source>
</evidence>